<gene>
    <name evidence="7" type="ORF">GE061_017503</name>
</gene>
<dbReference type="PANTHER" id="PTHR23511">
    <property type="entry name" value="SYNAPTIC VESICLE GLYCOPROTEIN 2"/>
    <property type="match status" value="1"/>
</dbReference>
<evidence type="ECO:0000256" key="1">
    <source>
        <dbReference type="ARBA" id="ARBA00004141"/>
    </source>
</evidence>
<organism evidence="7 8">
    <name type="scientific">Apolygus lucorum</name>
    <name type="common">Small green plant bug</name>
    <name type="synonym">Lygocoris lucorum</name>
    <dbReference type="NCBI Taxonomy" id="248454"/>
    <lineage>
        <taxon>Eukaryota</taxon>
        <taxon>Metazoa</taxon>
        <taxon>Ecdysozoa</taxon>
        <taxon>Arthropoda</taxon>
        <taxon>Hexapoda</taxon>
        <taxon>Insecta</taxon>
        <taxon>Pterygota</taxon>
        <taxon>Neoptera</taxon>
        <taxon>Paraneoptera</taxon>
        <taxon>Hemiptera</taxon>
        <taxon>Heteroptera</taxon>
        <taxon>Panheteroptera</taxon>
        <taxon>Cimicomorpha</taxon>
        <taxon>Miridae</taxon>
        <taxon>Mirini</taxon>
        <taxon>Apolygus</taxon>
    </lineage>
</organism>
<name>A0A8S9XCL2_APOLU</name>
<evidence type="ECO:0000313" key="7">
    <source>
        <dbReference type="EMBL" id="KAF6206274.1"/>
    </source>
</evidence>
<keyword evidence="8" id="KW-1185">Reference proteome</keyword>
<evidence type="ECO:0000256" key="5">
    <source>
        <dbReference type="ARBA" id="ARBA00023136"/>
    </source>
</evidence>
<keyword evidence="5 6" id="KW-0472">Membrane</keyword>
<feature type="transmembrane region" description="Helical" evidence="6">
    <location>
        <begin position="150"/>
        <end position="172"/>
    </location>
</feature>
<evidence type="ECO:0008006" key="9">
    <source>
        <dbReference type="Google" id="ProtNLM"/>
    </source>
</evidence>
<feature type="transmembrane region" description="Helical" evidence="6">
    <location>
        <begin position="391"/>
        <end position="412"/>
    </location>
</feature>
<dbReference type="EMBL" id="WIXP02000008">
    <property type="protein sequence ID" value="KAF6206274.1"/>
    <property type="molecule type" value="Genomic_DNA"/>
</dbReference>
<proteinExistence type="predicted"/>
<comment type="subcellular location">
    <subcellularLocation>
        <location evidence="1">Membrane</location>
        <topology evidence="1">Multi-pass membrane protein</topology>
    </subcellularLocation>
</comment>
<dbReference type="Gene3D" id="1.20.1250.20">
    <property type="entry name" value="MFS general substrate transporter like domains"/>
    <property type="match status" value="1"/>
</dbReference>
<dbReference type="InterPro" id="IPR036259">
    <property type="entry name" value="MFS_trans_sf"/>
</dbReference>
<evidence type="ECO:0000256" key="3">
    <source>
        <dbReference type="ARBA" id="ARBA00022692"/>
    </source>
</evidence>
<evidence type="ECO:0000313" key="8">
    <source>
        <dbReference type="Proteomes" id="UP000466442"/>
    </source>
</evidence>
<evidence type="ECO:0000256" key="2">
    <source>
        <dbReference type="ARBA" id="ARBA00022448"/>
    </source>
</evidence>
<dbReference type="Proteomes" id="UP000466442">
    <property type="component" value="Unassembled WGS sequence"/>
</dbReference>
<feature type="transmembrane region" description="Helical" evidence="6">
    <location>
        <begin position="366"/>
        <end position="385"/>
    </location>
</feature>
<feature type="transmembrane region" description="Helical" evidence="6">
    <location>
        <begin position="333"/>
        <end position="354"/>
    </location>
</feature>
<keyword evidence="3 6" id="KW-0812">Transmembrane</keyword>
<dbReference type="PANTHER" id="PTHR23511:SF35">
    <property type="entry name" value="MAJOR FACILITATOR SUPERFAMILY (MFS) PROFILE DOMAIN-CONTAINING PROTEIN"/>
    <property type="match status" value="1"/>
</dbReference>
<comment type="caution">
    <text evidence="7">The sequence shown here is derived from an EMBL/GenBank/DDBJ whole genome shotgun (WGS) entry which is preliminary data.</text>
</comment>
<feature type="transmembrane region" description="Helical" evidence="6">
    <location>
        <begin position="111"/>
        <end position="138"/>
    </location>
</feature>
<keyword evidence="2" id="KW-0813">Transport</keyword>
<accession>A0A8S9XCL2</accession>
<reference evidence="7" key="1">
    <citation type="journal article" date="2021" name="Mol. Ecol. Resour.">
        <title>Apolygus lucorum genome provides insights into omnivorousness and mesophyll feeding.</title>
        <authorList>
            <person name="Liu Y."/>
            <person name="Liu H."/>
            <person name="Wang H."/>
            <person name="Huang T."/>
            <person name="Liu B."/>
            <person name="Yang B."/>
            <person name="Yin L."/>
            <person name="Li B."/>
            <person name="Zhang Y."/>
            <person name="Zhang S."/>
            <person name="Jiang F."/>
            <person name="Zhang X."/>
            <person name="Ren Y."/>
            <person name="Wang B."/>
            <person name="Wang S."/>
            <person name="Lu Y."/>
            <person name="Wu K."/>
            <person name="Fan W."/>
            <person name="Wang G."/>
        </authorList>
    </citation>
    <scope>NUCLEOTIDE SEQUENCE</scope>
    <source>
        <strain evidence="7">12Hb</strain>
    </source>
</reference>
<protein>
    <recommendedName>
        <fullName evidence="9">Major facilitator superfamily (MFS) profile domain-containing protein</fullName>
    </recommendedName>
</protein>
<evidence type="ECO:0000256" key="6">
    <source>
        <dbReference type="SAM" id="Phobius"/>
    </source>
</evidence>
<feature type="transmembrane region" description="Helical" evidence="6">
    <location>
        <begin position="37"/>
        <end position="61"/>
    </location>
</feature>
<dbReference type="OrthoDB" id="10262656at2759"/>
<evidence type="ECO:0000256" key="4">
    <source>
        <dbReference type="ARBA" id="ARBA00022989"/>
    </source>
</evidence>
<feature type="transmembrane region" description="Helical" evidence="6">
    <location>
        <begin position="248"/>
        <end position="270"/>
    </location>
</feature>
<dbReference type="GO" id="GO:0016020">
    <property type="term" value="C:membrane"/>
    <property type="evidence" value="ECO:0007669"/>
    <property type="project" value="UniProtKB-SubCell"/>
</dbReference>
<dbReference type="SUPFAM" id="SSF103473">
    <property type="entry name" value="MFS general substrate transporter"/>
    <property type="match status" value="1"/>
</dbReference>
<sequence>MMTVAEKGWDKVSKNNLDDIPTLGEALEKTGYGKYSYCVIIAAGLNVLASIFTTLLLSYVIPATDCDLNLSVGEKGLLSTMMFTGMFTAGVIIPCYVLVGENIRQSNRPVSILITGAIGNLCTAILPALAIFLIPLTFKWDVFGYFTFSSWRVVILLASVPPSVGALSLSMVKESPKYLLSKGFKQEALDVIKHIYSVNTGRPTSEFPIQKSIRLDPGEIDASEDENRSFKRVWTQTVLLFQKPLLKFTVNSCFIQAGLVGACNIIFLWLPQLVKQMMNYASDHPMYGVTLCEVAQLKIPLEVELNSTNFTEYHQYDLIDNTTCVVDLPVDTYYVSLAMGVSQFIVFMIIGGLAQVVESKKLLTSLTFLCAVLCFGMTLATNMWITIVCMVGQAVVLAASLPLCIGILIEFFPTTVK</sequence>
<dbReference type="AlphaFoldDB" id="A0A8S9XCL2"/>
<keyword evidence="4 6" id="KW-1133">Transmembrane helix</keyword>
<feature type="transmembrane region" description="Helical" evidence="6">
    <location>
        <begin position="81"/>
        <end position="99"/>
    </location>
</feature>